<keyword evidence="1" id="KW-1133">Transmembrane helix</keyword>
<dbReference type="EMBL" id="NOXS01000031">
    <property type="protein sequence ID" value="OYQ19312.1"/>
    <property type="molecule type" value="Genomic_DNA"/>
</dbReference>
<dbReference type="RefSeq" id="WP_094408416.1">
    <property type="nucleotide sequence ID" value="NZ_BMJZ01000004.1"/>
</dbReference>
<feature type="transmembrane region" description="Helical" evidence="1">
    <location>
        <begin position="58"/>
        <end position="79"/>
    </location>
</feature>
<dbReference type="AlphaFoldDB" id="A0A255XQY4"/>
<keyword evidence="3" id="KW-1185">Reference proteome</keyword>
<name>A0A255XQY4_9PROT</name>
<dbReference type="InterPro" id="IPR021529">
    <property type="entry name" value="DUF2798"/>
</dbReference>
<reference evidence="2 3" key="1">
    <citation type="submission" date="2017-07" db="EMBL/GenBank/DDBJ databases">
        <title>Elstera cyanobacteriorum sp. nov., a novel bacterium isolated from cyanobacterial aggregates in a eutrophic lake.</title>
        <authorList>
            <person name="Cai H."/>
        </authorList>
    </citation>
    <scope>NUCLEOTIDE SEQUENCE [LARGE SCALE GENOMIC DNA]</scope>
    <source>
        <strain evidence="2 3">TH019</strain>
    </source>
</reference>
<comment type="caution">
    <text evidence="2">The sequence shown here is derived from an EMBL/GenBank/DDBJ whole genome shotgun (WGS) entry which is preliminary data.</text>
</comment>
<dbReference type="OrthoDB" id="7159403at2"/>
<evidence type="ECO:0000313" key="3">
    <source>
        <dbReference type="Proteomes" id="UP000216361"/>
    </source>
</evidence>
<gene>
    <name evidence="2" type="ORF">CHR90_07715</name>
</gene>
<protein>
    <recommendedName>
        <fullName evidence="4">DUF2798 domain-containing protein</fullName>
    </recommendedName>
</protein>
<evidence type="ECO:0008006" key="4">
    <source>
        <dbReference type="Google" id="ProtNLM"/>
    </source>
</evidence>
<proteinExistence type="predicted"/>
<organism evidence="2 3">
    <name type="scientific">Elstera cyanobacteriorum</name>
    <dbReference type="NCBI Taxonomy" id="2022747"/>
    <lineage>
        <taxon>Bacteria</taxon>
        <taxon>Pseudomonadati</taxon>
        <taxon>Pseudomonadota</taxon>
        <taxon>Alphaproteobacteria</taxon>
        <taxon>Rhodospirillales</taxon>
        <taxon>Rhodospirillaceae</taxon>
        <taxon>Elstera</taxon>
    </lineage>
</organism>
<keyword evidence="1" id="KW-0812">Transmembrane</keyword>
<dbReference type="Proteomes" id="UP000216361">
    <property type="component" value="Unassembled WGS sequence"/>
</dbReference>
<keyword evidence="1" id="KW-0472">Membrane</keyword>
<evidence type="ECO:0000256" key="1">
    <source>
        <dbReference type="SAM" id="Phobius"/>
    </source>
</evidence>
<dbReference type="Pfam" id="PF11391">
    <property type="entry name" value="DUF2798"/>
    <property type="match status" value="1"/>
</dbReference>
<evidence type="ECO:0000313" key="2">
    <source>
        <dbReference type="EMBL" id="OYQ19312.1"/>
    </source>
</evidence>
<accession>A0A255XQY4</accession>
<feature type="transmembrane region" description="Helical" evidence="1">
    <location>
        <begin position="15"/>
        <end position="38"/>
    </location>
</feature>
<sequence>MPLAASASPATRARLIHITFGLLLSGMMSFIVSGIATLRALGFTVAAAAPGEAVVTWLGAWAVSWSIAFPIVLVVAPLVRKIVARLYGAA</sequence>